<dbReference type="AlphaFoldDB" id="A0A151PEQ3"/>
<sequence length="88" mass="9818">MSKAIFLEISTEQIDVEFREGGNIRLRGCSGKYQEAWQQAKQAVTPGTGQPAETQQGGHPVTKYCVQKRSGIDRHENLKGLRKPSFTL</sequence>
<protein>
    <submittedName>
        <fullName evidence="1">Uncharacterized protein</fullName>
    </submittedName>
</protein>
<gene>
    <name evidence="1" type="ORF">Y1Q_0019679</name>
</gene>
<reference evidence="1 2" key="1">
    <citation type="journal article" date="2012" name="Genome Biol.">
        <title>Sequencing three crocodilian genomes to illuminate the evolution of archosaurs and amniotes.</title>
        <authorList>
            <person name="St John J.A."/>
            <person name="Braun E.L."/>
            <person name="Isberg S.R."/>
            <person name="Miles L.G."/>
            <person name="Chong A.Y."/>
            <person name="Gongora J."/>
            <person name="Dalzell P."/>
            <person name="Moran C."/>
            <person name="Bed'hom B."/>
            <person name="Abzhanov A."/>
            <person name="Burgess S.C."/>
            <person name="Cooksey A.M."/>
            <person name="Castoe T.A."/>
            <person name="Crawford N.G."/>
            <person name="Densmore L.D."/>
            <person name="Drew J.C."/>
            <person name="Edwards S.V."/>
            <person name="Faircloth B.C."/>
            <person name="Fujita M.K."/>
            <person name="Greenwold M.J."/>
            <person name="Hoffmann F.G."/>
            <person name="Howard J.M."/>
            <person name="Iguchi T."/>
            <person name="Janes D.E."/>
            <person name="Khan S.Y."/>
            <person name="Kohno S."/>
            <person name="de Koning A.J."/>
            <person name="Lance S.L."/>
            <person name="McCarthy F.M."/>
            <person name="McCormack J.E."/>
            <person name="Merchant M.E."/>
            <person name="Peterson D.G."/>
            <person name="Pollock D.D."/>
            <person name="Pourmand N."/>
            <person name="Raney B.J."/>
            <person name="Roessler K.A."/>
            <person name="Sanford J.R."/>
            <person name="Sawyer R.H."/>
            <person name="Schmidt C.J."/>
            <person name="Triplett E.W."/>
            <person name="Tuberville T.D."/>
            <person name="Venegas-Anaya M."/>
            <person name="Howard J.T."/>
            <person name="Jarvis E.D."/>
            <person name="Guillette L.J.Jr."/>
            <person name="Glenn T.C."/>
            <person name="Green R.E."/>
            <person name="Ray D.A."/>
        </authorList>
    </citation>
    <scope>NUCLEOTIDE SEQUENCE [LARGE SCALE GENOMIC DNA]</scope>
    <source>
        <strain evidence="1">KSC_2009_1</strain>
    </source>
</reference>
<evidence type="ECO:0000313" key="1">
    <source>
        <dbReference type="EMBL" id="KYO47566.1"/>
    </source>
</evidence>
<evidence type="ECO:0000313" key="2">
    <source>
        <dbReference type="Proteomes" id="UP000050525"/>
    </source>
</evidence>
<comment type="caution">
    <text evidence="1">The sequence shown here is derived from an EMBL/GenBank/DDBJ whole genome shotgun (WGS) entry which is preliminary data.</text>
</comment>
<name>A0A151PEQ3_ALLMI</name>
<dbReference type="Proteomes" id="UP000050525">
    <property type="component" value="Unassembled WGS sequence"/>
</dbReference>
<accession>A0A151PEQ3</accession>
<dbReference type="EMBL" id="AKHW03000416">
    <property type="protein sequence ID" value="KYO47566.1"/>
    <property type="molecule type" value="Genomic_DNA"/>
</dbReference>
<proteinExistence type="predicted"/>
<organism evidence="1 2">
    <name type="scientific">Alligator mississippiensis</name>
    <name type="common">American alligator</name>
    <dbReference type="NCBI Taxonomy" id="8496"/>
    <lineage>
        <taxon>Eukaryota</taxon>
        <taxon>Metazoa</taxon>
        <taxon>Chordata</taxon>
        <taxon>Craniata</taxon>
        <taxon>Vertebrata</taxon>
        <taxon>Euteleostomi</taxon>
        <taxon>Archelosauria</taxon>
        <taxon>Archosauria</taxon>
        <taxon>Crocodylia</taxon>
        <taxon>Alligatoridae</taxon>
        <taxon>Alligatorinae</taxon>
        <taxon>Alligator</taxon>
    </lineage>
</organism>
<keyword evidence="2" id="KW-1185">Reference proteome</keyword>